<dbReference type="InParanoid" id="H0WIA4"/>
<dbReference type="SUPFAM" id="SSF48726">
    <property type="entry name" value="Immunoglobulin"/>
    <property type="match status" value="2"/>
</dbReference>
<reference evidence="18" key="3">
    <citation type="submission" date="2025-09" db="UniProtKB">
        <authorList>
            <consortium name="Ensembl"/>
        </authorList>
    </citation>
    <scope>IDENTIFICATION</scope>
</reference>
<dbReference type="EMBL" id="AAQR03181641">
    <property type="status" value="NOT_ANNOTATED_CDS"/>
    <property type="molecule type" value="Genomic_DNA"/>
</dbReference>
<dbReference type="AlphaFoldDB" id="H0WIA4"/>
<reference evidence="19" key="1">
    <citation type="submission" date="2011-03" db="EMBL/GenBank/DDBJ databases">
        <title>Version 3 of the genome sequence of Otolemur garnettii (Bushbaby).</title>
        <authorList>
            <consortium name="The Broad Institute Genome Sequencing Platform"/>
            <person name="Di Palma F."/>
            <person name="Johnson J."/>
            <person name="Lander E.S."/>
            <person name="Lindblad-Toh K."/>
            <person name="Jaffe D.B."/>
            <person name="Gnerre S."/>
            <person name="MacCallum I."/>
            <person name="Przybylski D."/>
            <person name="Ribeiro F.J."/>
            <person name="Burton J.N."/>
            <person name="Walker B.J."/>
            <person name="Sharpe T."/>
            <person name="Hall G."/>
        </authorList>
    </citation>
    <scope>NUCLEOTIDE SEQUENCE [LARGE SCALE GENOMIC DNA]</scope>
</reference>
<evidence type="ECO:0000313" key="19">
    <source>
        <dbReference type="Proteomes" id="UP000005225"/>
    </source>
</evidence>
<accession>H0WIA4</accession>
<evidence type="ECO:0000256" key="9">
    <source>
        <dbReference type="ARBA" id="ARBA00023157"/>
    </source>
</evidence>
<feature type="signal peptide" evidence="16">
    <location>
        <begin position="1"/>
        <end position="21"/>
    </location>
</feature>
<evidence type="ECO:0000256" key="2">
    <source>
        <dbReference type="ARBA" id="ARBA00006531"/>
    </source>
</evidence>
<dbReference type="Ensembl" id="ENSOGAT00000001288.2">
    <property type="protein sequence ID" value="ENSOGAP00000001149.2"/>
    <property type="gene ID" value="ENSOGAG00000001287.2"/>
</dbReference>
<evidence type="ECO:0000256" key="5">
    <source>
        <dbReference type="ARBA" id="ARBA00022729"/>
    </source>
</evidence>
<keyword evidence="10" id="KW-0675">Receptor</keyword>
<name>H0WIA4_OTOGA</name>
<keyword evidence="12" id="KW-0393">Immunoglobulin domain</keyword>
<evidence type="ECO:0000256" key="7">
    <source>
        <dbReference type="ARBA" id="ARBA00022989"/>
    </source>
</evidence>
<reference evidence="18" key="2">
    <citation type="submission" date="2025-08" db="UniProtKB">
        <authorList>
            <consortium name="Ensembl"/>
        </authorList>
    </citation>
    <scope>IDENTIFICATION</scope>
</reference>
<evidence type="ECO:0000256" key="4">
    <source>
        <dbReference type="ARBA" id="ARBA00022692"/>
    </source>
</evidence>
<evidence type="ECO:0000256" key="8">
    <source>
        <dbReference type="ARBA" id="ARBA00023136"/>
    </source>
</evidence>
<feature type="domain" description="Immunoglobulin" evidence="17">
    <location>
        <begin position="129"/>
        <end position="211"/>
    </location>
</feature>
<evidence type="ECO:0000256" key="15">
    <source>
        <dbReference type="SAM" id="Phobius"/>
    </source>
</evidence>
<comment type="similarity">
    <text evidence="2">Belongs to the natural cytotoxicity receptor (NCR) family.</text>
</comment>
<evidence type="ECO:0000256" key="6">
    <source>
        <dbReference type="ARBA" id="ARBA00022737"/>
    </source>
</evidence>
<keyword evidence="4 15" id="KW-0812">Transmembrane</keyword>
<dbReference type="FunFam" id="2.60.40.10:FF:000049">
    <property type="entry name" value="Leukocyte immunoglobulin-like receptor subfamily B member 1"/>
    <property type="match status" value="2"/>
</dbReference>
<dbReference type="GeneTree" id="ENSGT01100000263478"/>
<dbReference type="InterPro" id="IPR003599">
    <property type="entry name" value="Ig_sub"/>
</dbReference>
<evidence type="ECO:0000256" key="11">
    <source>
        <dbReference type="ARBA" id="ARBA00023180"/>
    </source>
</evidence>
<keyword evidence="3" id="KW-1003">Cell membrane</keyword>
<dbReference type="InterPro" id="IPR013151">
    <property type="entry name" value="Immunoglobulin_dom"/>
</dbReference>
<dbReference type="OMA" id="ERRNTVM"/>
<keyword evidence="5 16" id="KW-0732">Signal</keyword>
<evidence type="ECO:0000256" key="10">
    <source>
        <dbReference type="ARBA" id="ARBA00023170"/>
    </source>
</evidence>
<dbReference type="Gene3D" id="2.60.40.10">
    <property type="entry name" value="Immunoglobulins"/>
    <property type="match status" value="2"/>
</dbReference>
<dbReference type="STRING" id="30611.ENSOGAP00000001149"/>
<dbReference type="Proteomes" id="UP000005225">
    <property type="component" value="Unassembled WGS sequence"/>
</dbReference>
<evidence type="ECO:0000259" key="17">
    <source>
        <dbReference type="SMART" id="SM00409"/>
    </source>
</evidence>
<dbReference type="Pfam" id="PF13895">
    <property type="entry name" value="Ig_2"/>
    <property type="match status" value="1"/>
</dbReference>
<comment type="subcellular location">
    <subcellularLocation>
        <location evidence="1">Cell membrane</location>
        <topology evidence="1">Single-pass type I membrane protein</topology>
    </subcellularLocation>
</comment>
<dbReference type="eggNOG" id="ENOG502RWVC">
    <property type="taxonomic scope" value="Eukaryota"/>
</dbReference>
<dbReference type="CDD" id="cd05711">
    <property type="entry name" value="IgC2_D2_LILR_KIR_like"/>
    <property type="match status" value="1"/>
</dbReference>
<keyword evidence="8 15" id="KW-0472">Membrane</keyword>
<dbReference type="PANTHER" id="PTHR11738">
    <property type="entry name" value="MHC CLASS I NK CELL RECEPTOR"/>
    <property type="match status" value="1"/>
</dbReference>
<evidence type="ECO:0000313" key="18">
    <source>
        <dbReference type="Ensembl" id="ENSOGAP00000001149.2"/>
    </source>
</evidence>
<evidence type="ECO:0000256" key="14">
    <source>
        <dbReference type="ARBA" id="ARBA00041225"/>
    </source>
</evidence>
<dbReference type="CDD" id="cd05751">
    <property type="entry name" value="IgC2_D1_LILR_KIR_like"/>
    <property type="match status" value="1"/>
</dbReference>
<evidence type="ECO:0000256" key="12">
    <source>
        <dbReference type="ARBA" id="ARBA00023319"/>
    </source>
</evidence>
<dbReference type="EMBL" id="AAQR03181643">
    <property type="status" value="NOT_ANNOTATED_CDS"/>
    <property type="molecule type" value="Genomic_DNA"/>
</dbReference>
<feature type="domain" description="Immunoglobulin" evidence="17">
    <location>
        <begin position="34"/>
        <end position="118"/>
    </location>
</feature>
<keyword evidence="19" id="KW-1185">Reference proteome</keyword>
<feature type="chain" id="PRO_5003543906" description="Natural cytotoxicity triggering receptor 1" evidence="16">
    <location>
        <begin position="22"/>
        <end position="311"/>
    </location>
</feature>
<evidence type="ECO:0000256" key="1">
    <source>
        <dbReference type="ARBA" id="ARBA00004251"/>
    </source>
</evidence>
<dbReference type="EMBL" id="AAQR03181642">
    <property type="status" value="NOT_ANNOTATED_CDS"/>
    <property type="molecule type" value="Genomic_DNA"/>
</dbReference>
<dbReference type="InterPro" id="IPR036179">
    <property type="entry name" value="Ig-like_dom_sf"/>
</dbReference>
<feature type="transmembrane region" description="Helical" evidence="15">
    <location>
        <begin position="256"/>
        <end position="274"/>
    </location>
</feature>
<dbReference type="InterPro" id="IPR050412">
    <property type="entry name" value="Ig-like_Receptors_ImmuneReg"/>
</dbReference>
<dbReference type="Pfam" id="PF00047">
    <property type="entry name" value="ig"/>
    <property type="match status" value="1"/>
</dbReference>
<sequence>MRPRLTTLLCLVLCLSQRTGTQKETLSRPIIWARPSFMVPEGKQVAIWCQGTRAADEYQLHFEGSLSASQRPKPPGLGNKVKFLIPAMTSLTAGKYHCFYRSGELWSESSDLLNLVVTGMFDTPTLSVHPGPMVISGELVTFYCRLETGTSTFFLLKEGRSSHVQHRYGNAQAKFSMGPVTTAHRGTYRCFGSYNNHVWSFPSEPVELLITGEVESSAIIVFYPLFETDSWDPDLLTTETGFHKDLALWDHAAQNLLRISLAFLVLMALVCLLAEDRLRRKRTFQKKADRASRWECRRRWRNTTLRKDQET</sequence>
<dbReference type="HOGENOM" id="CLU_021100_1_1_1"/>
<keyword evidence="6" id="KW-0677">Repeat</keyword>
<keyword evidence="9" id="KW-1015">Disulfide bond</keyword>
<dbReference type="InterPro" id="IPR013783">
    <property type="entry name" value="Ig-like_fold"/>
</dbReference>
<organism evidence="18 19">
    <name type="scientific">Otolemur garnettii</name>
    <name type="common">Small-eared galago</name>
    <name type="synonym">Garnett's greater bushbaby</name>
    <dbReference type="NCBI Taxonomy" id="30611"/>
    <lineage>
        <taxon>Eukaryota</taxon>
        <taxon>Metazoa</taxon>
        <taxon>Chordata</taxon>
        <taxon>Craniata</taxon>
        <taxon>Vertebrata</taxon>
        <taxon>Euteleostomi</taxon>
        <taxon>Mammalia</taxon>
        <taxon>Eutheria</taxon>
        <taxon>Euarchontoglires</taxon>
        <taxon>Primates</taxon>
        <taxon>Strepsirrhini</taxon>
        <taxon>Lorisiformes</taxon>
        <taxon>Galagidae</taxon>
        <taxon>Otolemur</taxon>
    </lineage>
</organism>
<dbReference type="GO" id="GO:0002764">
    <property type="term" value="P:immune response-regulating signaling pathway"/>
    <property type="evidence" value="ECO:0007669"/>
    <property type="project" value="TreeGrafter"/>
</dbReference>
<keyword evidence="11" id="KW-0325">Glycoprotein</keyword>
<evidence type="ECO:0000256" key="16">
    <source>
        <dbReference type="SAM" id="SignalP"/>
    </source>
</evidence>
<protein>
    <recommendedName>
        <fullName evidence="13">Natural cytotoxicity triggering receptor 1</fullName>
    </recommendedName>
    <alternativeName>
        <fullName evidence="14">Natural killer cell p46-related protein</fullName>
    </alternativeName>
</protein>
<dbReference type="GO" id="GO:0005886">
    <property type="term" value="C:plasma membrane"/>
    <property type="evidence" value="ECO:0007669"/>
    <property type="project" value="UniProtKB-SubCell"/>
</dbReference>
<dbReference type="SMART" id="SM00409">
    <property type="entry name" value="IG"/>
    <property type="match status" value="2"/>
</dbReference>
<proteinExistence type="inferred from homology"/>
<dbReference type="PANTHER" id="PTHR11738:SF14">
    <property type="entry name" value="NATURAL CYTOTOXICITY TRIGGERING RECEPTOR 1"/>
    <property type="match status" value="1"/>
</dbReference>
<keyword evidence="7 15" id="KW-1133">Transmembrane helix</keyword>
<evidence type="ECO:0000256" key="3">
    <source>
        <dbReference type="ARBA" id="ARBA00022475"/>
    </source>
</evidence>
<evidence type="ECO:0000256" key="13">
    <source>
        <dbReference type="ARBA" id="ARBA00040484"/>
    </source>
</evidence>
<dbReference type="FunCoup" id="H0WIA4">
    <property type="interactions" value="105"/>
</dbReference>